<dbReference type="PANTHER" id="PTHR32552">
    <property type="entry name" value="FERRICHROME IRON RECEPTOR-RELATED"/>
    <property type="match status" value="1"/>
</dbReference>
<evidence type="ECO:0000256" key="9">
    <source>
        <dbReference type="ARBA" id="ARBA00023136"/>
    </source>
</evidence>
<evidence type="ECO:0000256" key="11">
    <source>
        <dbReference type="PROSITE-ProRule" id="PRU01360"/>
    </source>
</evidence>
<evidence type="ECO:0000256" key="10">
    <source>
        <dbReference type="ARBA" id="ARBA00023237"/>
    </source>
</evidence>
<evidence type="ECO:0000259" key="15">
    <source>
        <dbReference type="Pfam" id="PF07715"/>
    </source>
</evidence>
<dbReference type="OrthoDB" id="127311at2"/>
<evidence type="ECO:0000256" key="5">
    <source>
        <dbReference type="ARBA" id="ARBA00022692"/>
    </source>
</evidence>
<dbReference type="STRING" id="493475.GARC_0035"/>
<keyword evidence="3 11" id="KW-1134">Transmembrane beta strand</keyword>
<organism evidence="16 17">
    <name type="scientific">Paraglaciecola arctica BSs20135</name>
    <dbReference type="NCBI Taxonomy" id="493475"/>
    <lineage>
        <taxon>Bacteria</taxon>
        <taxon>Pseudomonadati</taxon>
        <taxon>Pseudomonadota</taxon>
        <taxon>Gammaproteobacteria</taxon>
        <taxon>Alteromonadales</taxon>
        <taxon>Alteromonadaceae</taxon>
        <taxon>Paraglaciecola</taxon>
    </lineage>
</organism>
<evidence type="ECO:0000256" key="1">
    <source>
        <dbReference type="ARBA" id="ARBA00004571"/>
    </source>
</evidence>
<keyword evidence="5 11" id="KW-0812">Transmembrane</keyword>
<reference evidence="16 17" key="1">
    <citation type="journal article" date="2017" name="Antonie Van Leeuwenhoek">
        <title>Rhizobium rhizosphaerae sp. nov., a novel species isolated from rice rhizosphere.</title>
        <authorList>
            <person name="Zhao J.J."/>
            <person name="Zhang J."/>
            <person name="Zhang R.J."/>
            <person name="Zhang C.W."/>
            <person name="Yin H.Q."/>
            <person name="Zhang X.X."/>
        </authorList>
    </citation>
    <scope>NUCLEOTIDE SEQUENCE [LARGE SCALE GENOMIC DNA]</scope>
    <source>
        <strain evidence="16 17">BSs20135</strain>
    </source>
</reference>
<evidence type="ECO:0000256" key="6">
    <source>
        <dbReference type="ARBA" id="ARBA00023004"/>
    </source>
</evidence>
<dbReference type="Pfam" id="PF00593">
    <property type="entry name" value="TonB_dep_Rec_b-barrel"/>
    <property type="match status" value="1"/>
</dbReference>
<dbReference type="eggNOG" id="COG4774">
    <property type="taxonomic scope" value="Bacteria"/>
</dbReference>
<dbReference type="Pfam" id="PF07715">
    <property type="entry name" value="Plug"/>
    <property type="match status" value="1"/>
</dbReference>
<feature type="domain" description="TonB-dependent receptor plug" evidence="15">
    <location>
        <begin position="51"/>
        <end position="158"/>
    </location>
</feature>
<sequence length="719" mass="79081">MKFYKCKLGLAVTSALFCSGQLLAQDTSGKKEGSQIEVIQVTSQKRVQNMQKVPISTQAFTADMMEKLGADTLTDLNQSSPSIELGGLGKGSQQQMGIRGLVDFARNPGIDSRMGIYIDGVFQGRSYSADVPLLGLESVEVLRGPQGTLFGKNTVAGAISLNTRSPSEFFEGEVSVEAGNHGTYKTAAFVSGELANNLFGSISGSYQSSDGYYKNTFLENNTGDWDTSASRGQLRYVASDKLEFILSADWTDKHSAVPLAQAESSDAFNVAANFNTEDDSDSWGSALTVNYDLGNDYLFTSISAYREASFATMGDDDYSGANLVSVLFNEDSEQLSQEFRLVSPKNDVYDWVAGVYYFDSNLSSDRYVELGADLVGPVAGRIIVPTTLDDTSTAAYVHGNYRFNELWELTAGLRFTNEEKNVNWQQNNVANDPNVPANLPGGALGAIDYAVFKDDFSDSNWSPTVGLNYFATNDVMVYGKVSRAYKSGGWNTDFMTNGLDFFAYDTESMNNAEFGIKSMMLDYTLKVNASVFYSDIDNFQVFQRAFNASGNPAVQLTNAGEAHTSGLELETVWIATDNLTFTLNTTFLETGYDTFLSQGDEDYSGNKFTFAPDFKGYFGAEYFVPITTGELTINIDYSYASSQYTTPNNSEADEIDSFKTANARITYLSKNADWQLSAWVKNIADDEYLRNTNLNLLGARRVTYGEPITYGVNFKYMFE</sequence>
<keyword evidence="7" id="KW-0406">Ion transport</keyword>
<evidence type="ECO:0008006" key="18">
    <source>
        <dbReference type="Google" id="ProtNLM"/>
    </source>
</evidence>
<keyword evidence="9 11" id="KW-0472">Membrane</keyword>
<dbReference type="PROSITE" id="PS52016">
    <property type="entry name" value="TONB_DEPENDENT_REC_3"/>
    <property type="match status" value="1"/>
</dbReference>
<accession>K6YFS9</accession>
<dbReference type="AlphaFoldDB" id="K6YFS9"/>
<gene>
    <name evidence="16" type="ORF">GARC_0035</name>
</gene>
<evidence type="ECO:0000256" key="2">
    <source>
        <dbReference type="ARBA" id="ARBA00022448"/>
    </source>
</evidence>
<feature type="signal peptide" evidence="13">
    <location>
        <begin position="1"/>
        <end position="24"/>
    </location>
</feature>
<evidence type="ECO:0000313" key="16">
    <source>
        <dbReference type="EMBL" id="GAC17017.1"/>
    </source>
</evidence>
<keyword evidence="10 11" id="KW-0998">Cell outer membrane</keyword>
<keyword evidence="6" id="KW-0408">Iron</keyword>
<evidence type="ECO:0000256" key="7">
    <source>
        <dbReference type="ARBA" id="ARBA00023065"/>
    </source>
</evidence>
<dbReference type="InterPro" id="IPR036942">
    <property type="entry name" value="Beta-barrel_TonB_sf"/>
</dbReference>
<name>K6YFS9_9ALTE</name>
<dbReference type="Proteomes" id="UP000006327">
    <property type="component" value="Unassembled WGS sequence"/>
</dbReference>
<keyword evidence="4" id="KW-0410">Iron transport</keyword>
<keyword evidence="13" id="KW-0732">Signal</keyword>
<dbReference type="PANTHER" id="PTHR32552:SF81">
    <property type="entry name" value="TONB-DEPENDENT OUTER MEMBRANE RECEPTOR"/>
    <property type="match status" value="1"/>
</dbReference>
<dbReference type="InterPro" id="IPR039426">
    <property type="entry name" value="TonB-dep_rcpt-like"/>
</dbReference>
<keyword evidence="8 12" id="KW-0798">TonB box</keyword>
<dbReference type="RefSeq" id="WP_007615419.1">
    <property type="nucleotide sequence ID" value="NZ_BAEO01000002.1"/>
</dbReference>
<dbReference type="Gene3D" id="2.40.170.20">
    <property type="entry name" value="TonB-dependent receptor, beta-barrel domain"/>
    <property type="match status" value="1"/>
</dbReference>
<dbReference type="InterPro" id="IPR012910">
    <property type="entry name" value="Plug_dom"/>
</dbReference>
<dbReference type="InterPro" id="IPR000531">
    <property type="entry name" value="Beta-barrel_TonB"/>
</dbReference>
<comment type="similarity">
    <text evidence="11 12">Belongs to the TonB-dependent receptor family.</text>
</comment>
<evidence type="ECO:0000256" key="13">
    <source>
        <dbReference type="SAM" id="SignalP"/>
    </source>
</evidence>
<evidence type="ECO:0000256" key="3">
    <source>
        <dbReference type="ARBA" id="ARBA00022452"/>
    </source>
</evidence>
<keyword evidence="2 11" id="KW-0813">Transport</keyword>
<evidence type="ECO:0000256" key="4">
    <source>
        <dbReference type="ARBA" id="ARBA00022496"/>
    </source>
</evidence>
<keyword evidence="17" id="KW-1185">Reference proteome</keyword>
<dbReference type="GO" id="GO:0009279">
    <property type="term" value="C:cell outer membrane"/>
    <property type="evidence" value="ECO:0007669"/>
    <property type="project" value="UniProtKB-SubCell"/>
</dbReference>
<comment type="caution">
    <text evidence="16">The sequence shown here is derived from an EMBL/GenBank/DDBJ whole genome shotgun (WGS) entry which is preliminary data.</text>
</comment>
<evidence type="ECO:0000259" key="14">
    <source>
        <dbReference type="Pfam" id="PF00593"/>
    </source>
</evidence>
<feature type="domain" description="TonB-dependent receptor-like beta-barrel" evidence="14">
    <location>
        <begin position="206"/>
        <end position="683"/>
    </location>
</feature>
<dbReference type="GO" id="GO:0006826">
    <property type="term" value="P:iron ion transport"/>
    <property type="evidence" value="ECO:0007669"/>
    <property type="project" value="UniProtKB-KW"/>
</dbReference>
<protein>
    <recommendedName>
        <fullName evidence="18">TonB-dependent receptor</fullName>
    </recommendedName>
</protein>
<feature type="chain" id="PRO_5003897439" description="TonB-dependent receptor" evidence="13">
    <location>
        <begin position="25"/>
        <end position="719"/>
    </location>
</feature>
<evidence type="ECO:0000313" key="17">
    <source>
        <dbReference type="Proteomes" id="UP000006327"/>
    </source>
</evidence>
<comment type="subcellular location">
    <subcellularLocation>
        <location evidence="1 11">Cell outer membrane</location>
        <topology evidence="1 11">Multi-pass membrane protein</topology>
    </subcellularLocation>
</comment>
<evidence type="ECO:0000256" key="8">
    <source>
        <dbReference type="ARBA" id="ARBA00023077"/>
    </source>
</evidence>
<evidence type="ECO:0000256" key="12">
    <source>
        <dbReference type="RuleBase" id="RU003357"/>
    </source>
</evidence>
<dbReference type="EMBL" id="BAEO01000002">
    <property type="protein sequence ID" value="GAC17017.1"/>
    <property type="molecule type" value="Genomic_DNA"/>
</dbReference>
<dbReference type="SUPFAM" id="SSF56935">
    <property type="entry name" value="Porins"/>
    <property type="match status" value="1"/>
</dbReference>
<proteinExistence type="inferred from homology"/>